<protein>
    <submittedName>
        <fullName evidence="9">Putative colanic acid biosysnthesis UDP-glucose lipid carrier transferase</fullName>
    </submittedName>
</protein>
<dbReference type="PANTHER" id="PTHR30576">
    <property type="entry name" value="COLANIC BIOSYNTHESIS UDP-GLUCOSE LIPID CARRIER TRANSFERASE"/>
    <property type="match status" value="1"/>
</dbReference>
<dbReference type="NCBIfam" id="TIGR03023">
    <property type="entry name" value="WcaJ_sugtrans"/>
    <property type="match status" value="1"/>
</dbReference>
<dbReference type="InterPro" id="IPR017473">
    <property type="entry name" value="Undecaprenyl-P_gluc_Ptfrase"/>
</dbReference>
<reference evidence="9 10" key="1">
    <citation type="submission" date="2016-10" db="EMBL/GenBank/DDBJ databases">
        <authorList>
            <person name="de Groot N.N."/>
        </authorList>
    </citation>
    <scope>NUCLEOTIDE SEQUENCE [LARGE SCALE GENOMIC DNA]</scope>
    <source>
        <strain evidence="9 10">Nm22</strain>
    </source>
</reference>
<dbReference type="Gene3D" id="3.40.50.720">
    <property type="entry name" value="NAD(P)-binding Rossmann-like Domain"/>
    <property type="match status" value="1"/>
</dbReference>
<dbReference type="Pfam" id="PF02397">
    <property type="entry name" value="Bac_transf"/>
    <property type="match status" value="1"/>
</dbReference>
<comment type="subcellular location">
    <subcellularLocation>
        <location evidence="1">Membrane</location>
        <topology evidence="1">Multi-pass membrane protein</topology>
    </subcellularLocation>
</comment>
<evidence type="ECO:0000256" key="4">
    <source>
        <dbReference type="ARBA" id="ARBA00022692"/>
    </source>
</evidence>
<evidence type="ECO:0000259" key="8">
    <source>
        <dbReference type="Pfam" id="PF02397"/>
    </source>
</evidence>
<dbReference type="InterPro" id="IPR003362">
    <property type="entry name" value="Bact_transf"/>
</dbReference>
<dbReference type="EMBL" id="FOCP01000025">
    <property type="protein sequence ID" value="SEN57711.1"/>
    <property type="molecule type" value="Genomic_DNA"/>
</dbReference>
<dbReference type="Pfam" id="PF13727">
    <property type="entry name" value="CoA_binding_3"/>
    <property type="match status" value="1"/>
</dbReference>
<evidence type="ECO:0000256" key="6">
    <source>
        <dbReference type="ARBA" id="ARBA00023136"/>
    </source>
</evidence>
<comment type="similarity">
    <text evidence="2">Belongs to the bacterial sugar transferase family.</text>
</comment>
<dbReference type="Proteomes" id="UP000199459">
    <property type="component" value="Unassembled WGS sequence"/>
</dbReference>
<dbReference type="AlphaFoldDB" id="A0A1H8HNC5"/>
<keyword evidence="4 7" id="KW-0812">Transmembrane</keyword>
<evidence type="ECO:0000256" key="7">
    <source>
        <dbReference type="SAM" id="Phobius"/>
    </source>
</evidence>
<proteinExistence type="inferred from homology"/>
<dbReference type="GO" id="GO:0009242">
    <property type="term" value="P:colanic acid biosynthetic process"/>
    <property type="evidence" value="ECO:0007669"/>
    <property type="project" value="TreeGrafter"/>
</dbReference>
<accession>A0A1H8HNC5</accession>
<evidence type="ECO:0000256" key="1">
    <source>
        <dbReference type="ARBA" id="ARBA00004141"/>
    </source>
</evidence>
<dbReference type="InterPro" id="IPR017475">
    <property type="entry name" value="EPS_sugar_tfrase"/>
</dbReference>
<evidence type="ECO:0000313" key="9">
    <source>
        <dbReference type="EMBL" id="SEN57711.1"/>
    </source>
</evidence>
<keyword evidence="6 7" id="KW-0472">Membrane</keyword>
<dbReference type="NCBIfam" id="TIGR03025">
    <property type="entry name" value="EPS_sugtrans"/>
    <property type="match status" value="1"/>
</dbReference>
<evidence type="ECO:0000256" key="5">
    <source>
        <dbReference type="ARBA" id="ARBA00022989"/>
    </source>
</evidence>
<dbReference type="RefSeq" id="WP_090634151.1">
    <property type="nucleotide sequence ID" value="NZ_FOCP01000025.1"/>
</dbReference>
<name>A0A1H8HNC5_9PROT</name>
<evidence type="ECO:0000256" key="2">
    <source>
        <dbReference type="ARBA" id="ARBA00006464"/>
    </source>
</evidence>
<feature type="transmembrane region" description="Helical" evidence="7">
    <location>
        <begin position="274"/>
        <end position="295"/>
    </location>
</feature>
<evidence type="ECO:0000313" key="10">
    <source>
        <dbReference type="Proteomes" id="UP000199459"/>
    </source>
</evidence>
<dbReference type="GO" id="GO:0016020">
    <property type="term" value="C:membrane"/>
    <property type="evidence" value="ECO:0007669"/>
    <property type="project" value="UniProtKB-SubCell"/>
</dbReference>
<feature type="transmembrane region" description="Helical" evidence="7">
    <location>
        <begin position="12"/>
        <end position="32"/>
    </location>
</feature>
<feature type="transmembrane region" description="Helical" evidence="7">
    <location>
        <begin position="38"/>
        <end position="55"/>
    </location>
</feature>
<feature type="transmembrane region" description="Helical" evidence="7">
    <location>
        <begin position="105"/>
        <end position="127"/>
    </location>
</feature>
<sequence>MKTYDLPVIALFKHILDPTITWSVLLLLIWIFDEAFTSHYLVLIILIFFVSSYVYEHTSLYKNWRQGNLFAYIRNTFIGWSIIIAILLFLGHVTHFSEHFSRQVIVTWMIVTPLTLIVSHLIVKLIISIQRSRGKQRSSVIIGVNAISQKLLSSITAQPLLFIENRGYFDDRQQPRISGNFGPCLGKTKDIISYLEKNSIDMIFISLPMTSQPRIQQIIEQFSDTTISIYFLPDMYVFDLLQAQVDYIGDMPIVSLGESPYSGIDGVIKIASDYLFATLILVMLSPLMMCIALAVKLSSPGPVIFKQRRYGYNGKEIIVYKFRTMNVTENGSSIVQAKRNDHRVTKIGAFLRRTSLDELPQFVNVLQGRMSVVGPRPHAVAHNEMYRKLIRGYMMRHKTKPGITGWAQVNGWRGETEVLDKMKKRVEHDLYYLNNWSIWLDIWIIIRTVWVVLNRKNAF</sequence>
<feature type="transmembrane region" description="Helical" evidence="7">
    <location>
        <begin position="76"/>
        <end position="93"/>
    </location>
</feature>
<feature type="domain" description="Bacterial sugar transferase" evidence="8">
    <location>
        <begin position="269"/>
        <end position="453"/>
    </location>
</feature>
<evidence type="ECO:0000256" key="3">
    <source>
        <dbReference type="ARBA" id="ARBA00022679"/>
    </source>
</evidence>
<dbReference type="STRING" id="917.SAMN05216326_13011"/>
<keyword evidence="3 9" id="KW-0808">Transferase</keyword>
<dbReference type="OrthoDB" id="9808602at2"/>
<dbReference type="PANTHER" id="PTHR30576:SF21">
    <property type="entry name" value="UDP-GLUCOSE:UNDECAPRENYL-PHOSPHATE GLUCOSE-1-PHOSPHATE TRANSFERASE"/>
    <property type="match status" value="1"/>
</dbReference>
<gene>
    <name evidence="9" type="ORF">SAMN05216325_12517</name>
</gene>
<organism evidence="9 10">
    <name type="scientific">Nitrosomonas marina</name>
    <dbReference type="NCBI Taxonomy" id="917"/>
    <lineage>
        <taxon>Bacteria</taxon>
        <taxon>Pseudomonadati</taxon>
        <taxon>Pseudomonadota</taxon>
        <taxon>Betaproteobacteria</taxon>
        <taxon>Nitrosomonadales</taxon>
        <taxon>Nitrosomonadaceae</taxon>
        <taxon>Nitrosomonas</taxon>
    </lineage>
</organism>
<keyword evidence="5 7" id="KW-1133">Transmembrane helix</keyword>
<dbReference type="GO" id="GO:0089702">
    <property type="term" value="F:undecaprenyl-phosphate glucose phosphotransferase activity"/>
    <property type="evidence" value="ECO:0007669"/>
    <property type="project" value="TreeGrafter"/>
</dbReference>